<gene>
    <name evidence="2" type="ORF">FKW44_005450</name>
</gene>
<evidence type="ECO:0000313" key="2">
    <source>
        <dbReference type="EMBL" id="QQP53099.1"/>
    </source>
</evidence>
<evidence type="ECO:0000256" key="1">
    <source>
        <dbReference type="SAM" id="MobiDB-lite"/>
    </source>
</evidence>
<evidence type="ECO:0000313" key="3">
    <source>
        <dbReference type="Proteomes" id="UP000595437"/>
    </source>
</evidence>
<name>A0A7T8KC00_CALRO</name>
<dbReference type="EMBL" id="CP045892">
    <property type="protein sequence ID" value="QQP53099.1"/>
    <property type="molecule type" value="Genomic_DNA"/>
</dbReference>
<feature type="region of interest" description="Disordered" evidence="1">
    <location>
        <begin position="1"/>
        <end position="31"/>
    </location>
</feature>
<proteinExistence type="predicted"/>
<dbReference type="AlphaFoldDB" id="A0A7T8KC00"/>
<accession>A0A7T8KC00</accession>
<feature type="compositionally biased region" description="Basic and acidic residues" evidence="1">
    <location>
        <begin position="22"/>
        <end position="31"/>
    </location>
</feature>
<sequence length="63" mass="7041">MEEQIRRGLRTFGKGQGGGEGGSHKVNSETGSDHRCRYFYHVKGFEILPAPEILCQEAQVSFN</sequence>
<dbReference type="Proteomes" id="UP000595437">
    <property type="component" value="Chromosome 3"/>
</dbReference>
<protein>
    <submittedName>
        <fullName evidence="2">Uncharacterized protein</fullName>
    </submittedName>
</protein>
<organism evidence="2 3">
    <name type="scientific">Caligus rogercresseyi</name>
    <name type="common">Sea louse</name>
    <dbReference type="NCBI Taxonomy" id="217165"/>
    <lineage>
        <taxon>Eukaryota</taxon>
        <taxon>Metazoa</taxon>
        <taxon>Ecdysozoa</taxon>
        <taxon>Arthropoda</taxon>
        <taxon>Crustacea</taxon>
        <taxon>Multicrustacea</taxon>
        <taxon>Hexanauplia</taxon>
        <taxon>Copepoda</taxon>
        <taxon>Siphonostomatoida</taxon>
        <taxon>Caligidae</taxon>
        <taxon>Caligus</taxon>
    </lineage>
</organism>
<keyword evidence="3" id="KW-1185">Reference proteome</keyword>
<reference evidence="3" key="1">
    <citation type="submission" date="2021-01" db="EMBL/GenBank/DDBJ databases">
        <title>Caligus Genome Assembly.</title>
        <authorList>
            <person name="Gallardo-Escarate C."/>
        </authorList>
    </citation>
    <scope>NUCLEOTIDE SEQUENCE [LARGE SCALE GENOMIC DNA]</scope>
</reference>